<sequence length="42" mass="4586">MSLVSFGQLSTPFYLLKETKKGAQIAPFWGNLSASSSSSQQY</sequence>
<dbReference type="EMBL" id="LKLS01000102">
    <property type="protein sequence ID" value="KSU18846.1"/>
    <property type="molecule type" value="Genomic_DNA"/>
</dbReference>
<reference evidence="2" key="1">
    <citation type="submission" date="2015-10" db="EMBL/GenBank/DDBJ databases">
        <title>Draft Genome Sequences of 11 Lactococcus lactis subspecies cremoris strains.</title>
        <authorList>
            <person name="Wels M."/>
            <person name="Backus L."/>
            <person name="Boekhorst J."/>
            <person name="Dijkstra A."/>
            <person name="Beerthuizen M."/>
            <person name="Kelly W."/>
            <person name="Siezen R."/>
            <person name="Bachmann H."/>
            <person name="Van Hijum S."/>
        </authorList>
    </citation>
    <scope>NUCLEOTIDE SEQUENCE [LARGE SCALE GENOMIC DNA]</scope>
    <source>
        <strain evidence="2">LMG9449</strain>
    </source>
</reference>
<comment type="caution">
    <text evidence="1">The sequence shown here is derived from an EMBL/GenBank/DDBJ whole genome shotgun (WGS) entry which is preliminary data.</text>
</comment>
<dbReference type="AlphaFoldDB" id="A0A0V8DZ59"/>
<evidence type="ECO:0000313" key="2">
    <source>
        <dbReference type="Proteomes" id="UP000053612"/>
    </source>
</evidence>
<name>A0A0V8DZ59_LACLL</name>
<gene>
    <name evidence="1" type="ORF">LMG9449_1000</name>
</gene>
<dbReference type="Proteomes" id="UP000053612">
    <property type="component" value="Unassembled WGS sequence"/>
</dbReference>
<proteinExistence type="predicted"/>
<protein>
    <submittedName>
        <fullName evidence="1">Uncharacterized protein</fullName>
    </submittedName>
</protein>
<evidence type="ECO:0000313" key="1">
    <source>
        <dbReference type="EMBL" id="KSU18846.1"/>
    </source>
</evidence>
<accession>A0A0V8DZ59</accession>
<organism evidence="1 2">
    <name type="scientific">Lactococcus lactis subsp. lactis</name>
    <name type="common">Streptococcus lactis</name>
    <dbReference type="NCBI Taxonomy" id="1360"/>
    <lineage>
        <taxon>Bacteria</taxon>
        <taxon>Bacillati</taxon>
        <taxon>Bacillota</taxon>
        <taxon>Bacilli</taxon>
        <taxon>Lactobacillales</taxon>
        <taxon>Streptococcaceae</taxon>
        <taxon>Lactococcus</taxon>
    </lineage>
</organism>